<feature type="transmembrane region" description="Helical" evidence="5">
    <location>
        <begin position="253"/>
        <end position="270"/>
    </location>
</feature>
<protein>
    <submittedName>
        <fullName evidence="7">O-antigen ligase family protein</fullName>
    </submittedName>
</protein>
<evidence type="ECO:0000259" key="6">
    <source>
        <dbReference type="Pfam" id="PF04932"/>
    </source>
</evidence>
<dbReference type="RefSeq" id="WP_240178779.1">
    <property type="nucleotide sequence ID" value="NZ_CP092362.2"/>
</dbReference>
<feature type="transmembrane region" description="Helical" evidence="5">
    <location>
        <begin position="489"/>
        <end position="507"/>
    </location>
</feature>
<reference evidence="7" key="1">
    <citation type="submission" date="2022-08" db="EMBL/GenBank/DDBJ databases">
        <title>Whole genome sequencing of non-tuberculosis mycobacteria type-strains.</title>
        <authorList>
            <person name="Igarashi Y."/>
            <person name="Osugi A."/>
            <person name="Mitarai S."/>
        </authorList>
    </citation>
    <scope>NUCLEOTIDE SEQUENCE</scope>
    <source>
        <strain evidence="7">JCM 16369</strain>
    </source>
</reference>
<dbReference type="InterPro" id="IPR007016">
    <property type="entry name" value="O-antigen_ligase-rel_domated"/>
</dbReference>
<evidence type="ECO:0000256" key="3">
    <source>
        <dbReference type="ARBA" id="ARBA00022989"/>
    </source>
</evidence>
<gene>
    <name evidence="7" type="ORF">MI149_04220</name>
</gene>
<evidence type="ECO:0000256" key="4">
    <source>
        <dbReference type="ARBA" id="ARBA00023136"/>
    </source>
</evidence>
<accession>A0ABY3TMZ8</accession>
<keyword evidence="2 5" id="KW-0812">Transmembrane</keyword>
<feature type="transmembrane region" description="Helical" evidence="5">
    <location>
        <begin position="623"/>
        <end position="642"/>
    </location>
</feature>
<feature type="transmembrane region" description="Helical" evidence="5">
    <location>
        <begin position="112"/>
        <end position="132"/>
    </location>
</feature>
<feature type="transmembrane region" description="Helical" evidence="5">
    <location>
        <begin position="459"/>
        <end position="477"/>
    </location>
</feature>
<dbReference type="PANTHER" id="PTHR37422">
    <property type="entry name" value="TEICHURONIC ACID BIOSYNTHESIS PROTEIN TUAE"/>
    <property type="match status" value="1"/>
</dbReference>
<keyword evidence="7" id="KW-0436">Ligase</keyword>
<feature type="transmembrane region" description="Helical" evidence="5">
    <location>
        <begin position="226"/>
        <end position="246"/>
    </location>
</feature>
<feature type="transmembrane region" description="Helical" evidence="5">
    <location>
        <begin position="276"/>
        <end position="291"/>
    </location>
</feature>
<feature type="transmembrane region" description="Helical" evidence="5">
    <location>
        <begin position="168"/>
        <end position="187"/>
    </location>
</feature>
<comment type="subcellular location">
    <subcellularLocation>
        <location evidence="1">Membrane</location>
        <topology evidence="1">Multi-pass membrane protein</topology>
    </subcellularLocation>
</comment>
<keyword evidence="4 5" id="KW-0472">Membrane</keyword>
<organism evidence="7 8">
    <name type="scientific">Mycolicibacterium crocinum</name>
    <dbReference type="NCBI Taxonomy" id="388459"/>
    <lineage>
        <taxon>Bacteria</taxon>
        <taxon>Bacillati</taxon>
        <taxon>Actinomycetota</taxon>
        <taxon>Actinomycetes</taxon>
        <taxon>Mycobacteriales</taxon>
        <taxon>Mycobacteriaceae</taxon>
        <taxon>Mycolicibacterium</taxon>
    </lineage>
</organism>
<evidence type="ECO:0000256" key="2">
    <source>
        <dbReference type="ARBA" id="ARBA00022692"/>
    </source>
</evidence>
<proteinExistence type="predicted"/>
<feature type="transmembrane region" description="Helical" evidence="5">
    <location>
        <begin position="298"/>
        <end position="316"/>
    </location>
</feature>
<feature type="domain" description="O-antigen ligase-related" evidence="6">
    <location>
        <begin position="260"/>
        <end position="408"/>
    </location>
</feature>
<feature type="transmembrane region" description="Helical" evidence="5">
    <location>
        <begin position="79"/>
        <end position="100"/>
    </location>
</feature>
<evidence type="ECO:0000313" key="7">
    <source>
        <dbReference type="EMBL" id="ULN42340.1"/>
    </source>
</evidence>
<feature type="transmembrane region" description="Helical" evidence="5">
    <location>
        <begin position="400"/>
        <end position="420"/>
    </location>
</feature>
<name>A0ABY3TMZ8_9MYCO</name>
<sequence>MTGLIRFAPSPGEYAAMALAGGAATFGAIVMFGSRNPLFLVAAAIGGAGLVFAARRPVFALAVIVFIEVSNLSGVLDQYGRIPVFQASMLLGVVTIGLALREPELRGRLNAWTAICAAFAGIFLATQLVSVVGSVDVATSLASARRTAIDLVFLLIVLMLTQMTGRPWLVAAVFVVVLAALSVLTVIDQVVYGGSTSFGGFSIVTTSSGEDVTTLRYGGPLPDSNFWGRHLIMGLPMAAALLTRSLRSFQRPVALAWGFSIVALLAGIYLTQSRGTFLSAAIAMVVWFLATERPVRRWGLVSLPLAFGLVLVPGVGNRLQKMFSEISQGPNSGHIDPSLLGRLAAQQQAGLMWDERPLFGFGPGTFPGQVFNFAGRVATAQLEAPDGAHNTYLSLAAESGLLGIIGWVAMVVGFLAVLLMRNTAQPRSRDRVLVAALIAAIIGWSVSSAWLHLAYFRTFAVVLAMVAAVAPALPMPAEALRTFWRAAGAWLMAGVVGFGVCWVYLVATGPSKVQAVQRATLVPAVPTDGWYAYALDIRSRMQMLPTFAVVLHDEKSPVSIDADSVRGLLVFTVEADTAAQARDEVQLAVAQAGNRLSDSVGFNQYVLQGIASMQMTEVRDSSTVVTGIGLGVAAGLVIGLTLSSVTARRRRPEEPLAVRELAAVSSG</sequence>
<dbReference type="Pfam" id="PF04932">
    <property type="entry name" value="Wzy_C"/>
    <property type="match status" value="1"/>
</dbReference>
<dbReference type="EMBL" id="CP092362">
    <property type="protein sequence ID" value="ULN42340.1"/>
    <property type="molecule type" value="Genomic_DNA"/>
</dbReference>
<evidence type="ECO:0000256" key="1">
    <source>
        <dbReference type="ARBA" id="ARBA00004141"/>
    </source>
</evidence>
<dbReference type="GO" id="GO:0016874">
    <property type="term" value="F:ligase activity"/>
    <property type="evidence" value="ECO:0007669"/>
    <property type="project" value="UniProtKB-KW"/>
</dbReference>
<evidence type="ECO:0000313" key="8">
    <source>
        <dbReference type="Proteomes" id="UP001055337"/>
    </source>
</evidence>
<dbReference type="Proteomes" id="UP001055337">
    <property type="component" value="Chromosome"/>
</dbReference>
<evidence type="ECO:0000256" key="5">
    <source>
        <dbReference type="SAM" id="Phobius"/>
    </source>
</evidence>
<dbReference type="PANTHER" id="PTHR37422:SF13">
    <property type="entry name" value="LIPOPOLYSACCHARIDE BIOSYNTHESIS PROTEIN PA4999-RELATED"/>
    <property type="match status" value="1"/>
</dbReference>
<feature type="transmembrane region" description="Helical" evidence="5">
    <location>
        <begin position="144"/>
        <end position="161"/>
    </location>
</feature>
<feature type="transmembrane region" description="Helical" evidence="5">
    <location>
        <begin position="14"/>
        <end position="32"/>
    </location>
</feature>
<feature type="transmembrane region" description="Helical" evidence="5">
    <location>
        <begin position="432"/>
        <end position="453"/>
    </location>
</feature>
<keyword evidence="3 5" id="KW-1133">Transmembrane helix</keyword>
<dbReference type="InterPro" id="IPR051533">
    <property type="entry name" value="WaaL-like"/>
</dbReference>
<keyword evidence="8" id="KW-1185">Reference proteome</keyword>
<feature type="transmembrane region" description="Helical" evidence="5">
    <location>
        <begin position="39"/>
        <end position="67"/>
    </location>
</feature>